<dbReference type="InterPro" id="IPR015424">
    <property type="entry name" value="PyrdxlP-dep_Trfase"/>
</dbReference>
<evidence type="ECO:0000313" key="8">
    <source>
        <dbReference type="EMBL" id="MCH6166283.1"/>
    </source>
</evidence>
<dbReference type="InterPro" id="IPR036390">
    <property type="entry name" value="WH_DNA-bd_sf"/>
</dbReference>
<dbReference type="InterPro" id="IPR004839">
    <property type="entry name" value="Aminotransferase_I/II_large"/>
</dbReference>
<comment type="caution">
    <text evidence="8">The sequence shown here is derived from an EMBL/GenBank/DDBJ whole genome shotgun (WGS) entry which is preliminary data.</text>
</comment>
<dbReference type="InterPro" id="IPR015421">
    <property type="entry name" value="PyrdxlP-dep_Trfase_major"/>
</dbReference>
<name>A0ABS9TD09_9PSEU</name>
<dbReference type="InterPro" id="IPR051446">
    <property type="entry name" value="HTH_trans_reg/aminotransferase"/>
</dbReference>
<dbReference type="PANTHER" id="PTHR46577:SF1">
    <property type="entry name" value="HTH-TYPE TRANSCRIPTIONAL REGULATORY PROTEIN GABR"/>
    <property type="match status" value="1"/>
</dbReference>
<keyword evidence="3" id="KW-0805">Transcription regulation</keyword>
<protein>
    <submittedName>
        <fullName evidence="8">PLP-dependent aminotransferase family protein</fullName>
    </submittedName>
</protein>
<dbReference type="PROSITE" id="PS50949">
    <property type="entry name" value="HTH_GNTR"/>
    <property type="match status" value="1"/>
</dbReference>
<evidence type="ECO:0000256" key="5">
    <source>
        <dbReference type="ARBA" id="ARBA00023163"/>
    </source>
</evidence>
<keyword evidence="8" id="KW-0808">Transferase</keyword>
<dbReference type="EMBL" id="JAKXMK010000009">
    <property type="protein sequence ID" value="MCH6166283.1"/>
    <property type="molecule type" value="Genomic_DNA"/>
</dbReference>
<comment type="similarity">
    <text evidence="1">In the C-terminal section; belongs to the class-I pyridoxal-phosphate-dependent aminotransferase family.</text>
</comment>
<keyword evidence="9" id="KW-1185">Reference proteome</keyword>
<proteinExistence type="inferred from homology"/>
<dbReference type="PRINTS" id="PR00035">
    <property type="entry name" value="HTHGNTR"/>
</dbReference>
<gene>
    <name evidence="8" type="ORF">MMF94_11360</name>
</gene>
<feature type="domain" description="HTH gntR-type" evidence="7">
    <location>
        <begin position="33"/>
        <end position="101"/>
    </location>
</feature>
<evidence type="ECO:0000256" key="4">
    <source>
        <dbReference type="ARBA" id="ARBA00023125"/>
    </source>
</evidence>
<feature type="region of interest" description="Disordered" evidence="6">
    <location>
        <begin position="457"/>
        <end position="481"/>
    </location>
</feature>
<accession>A0ABS9TD09</accession>
<feature type="region of interest" description="Disordered" evidence="6">
    <location>
        <begin position="93"/>
        <end position="114"/>
    </location>
</feature>
<dbReference type="SUPFAM" id="SSF46785">
    <property type="entry name" value="Winged helix' DNA-binding domain"/>
    <property type="match status" value="1"/>
</dbReference>
<dbReference type="InterPro" id="IPR036388">
    <property type="entry name" value="WH-like_DNA-bd_sf"/>
</dbReference>
<dbReference type="SMART" id="SM00345">
    <property type="entry name" value="HTH_GNTR"/>
    <property type="match status" value="1"/>
</dbReference>
<evidence type="ECO:0000256" key="6">
    <source>
        <dbReference type="SAM" id="MobiDB-lite"/>
    </source>
</evidence>
<keyword evidence="4" id="KW-0238">DNA-binding</keyword>
<evidence type="ECO:0000256" key="3">
    <source>
        <dbReference type="ARBA" id="ARBA00023015"/>
    </source>
</evidence>
<evidence type="ECO:0000313" key="9">
    <source>
        <dbReference type="Proteomes" id="UP001299970"/>
    </source>
</evidence>
<dbReference type="PANTHER" id="PTHR46577">
    <property type="entry name" value="HTH-TYPE TRANSCRIPTIONAL REGULATORY PROTEIN GABR"/>
    <property type="match status" value="1"/>
</dbReference>
<dbReference type="SUPFAM" id="SSF53383">
    <property type="entry name" value="PLP-dependent transferases"/>
    <property type="match status" value="1"/>
</dbReference>
<dbReference type="CDD" id="cd07377">
    <property type="entry name" value="WHTH_GntR"/>
    <property type="match status" value="1"/>
</dbReference>
<dbReference type="GO" id="GO:0008483">
    <property type="term" value="F:transaminase activity"/>
    <property type="evidence" value="ECO:0007669"/>
    <property type="project" value="UniProtKB-KW"/>
</dbReference>
<evidence type="ECO:0000256" key="2">
    <source>
        <dbReference type="ARBA" id="ARBA00022898"/>
    </source>
</evidence>
<keyword evidence="8" id="KW-0032">Aminotransferase</keyword>
<dbReference type="Proteomes" id="UP001299970">
    <property type="component" value="Unassembled WGS sequence"/>
</dbReference>
<keyword evidence="2" id="KW-0663">Pyridoxal phosphate</keyword>
<dbReference type="Gene3D" id="3.40.640.10">
    <property type="entry name" value="Type I PLP-dependent aspartate aminotransferase-like (Major domain)"/>
    <property type="match status" value="1"/>
</dbReference>
<dbReference type="CDD" id="cd00609">
    <property type="entry name" value="AAT_like"/>
    <property type="match status" value="1"/>
</dbReference>
<keyword evidence="5" id="KW-0804">Transcription</keyword>
<evidence type="ECO:0000256" key="1">
    <source>
        <dbReference type="ARBA" id="ARBA00005384"/>
    </source>
</evidence>
<dbReference type="RefSeq" id="WP_241036319.1">
    <property type="nucleotide sequence ID" value="NZ_BAAAJF010000002.1"/>
</dbReference>
<reference evidence="8 9" key="1">
    <citation type="submission" date="2022-03" db="EMBL/GenBank/DDBJ databases">
        <title>Pseudonocardia alaer sp. nov., a novel actinomycete isolated from reed forest soil.</title>
        <authorList>
            <person name="Wang L."/>
        </authorList>
    </citation>
    <scope>NUCLEOTIDE SEQUENCE [LARGE SCALE GENOMIC DNA]</scope>
    <source>
        <strain evidence="8 9">Y-16303</strain>
    </source>
</reference>
<organism evidence="8 9">
    <name type="scientific">Pseudonocardia alaniniphila</name>
    <dbReference type="NCBI Taxonomy" id="75291"/>
    <lineage>
        <taxon>Bacteria</taxon>
        <taxon>Bacillati</taxon>
        <taxon>Actinomycetota</taxon>
        <taxon>Actinomycetes</taxon>
        <taxon>Pseudonocardiales</taxon>
        <taxon>Pseudonocardiaceae</taxon>
        <taxon>Pseudonocardia</taxon>
    </lineage>
</organism>
<dbReference type="InterPro" id="IPR000524">
    <property type="entry name" value="Tscrpt_reg_HTH_GntR"/>
</dbReference>
<sequence>MAGERANSPRDNASSQGLGADLYLGRLDLRGGHGLRASLMDALREAVRTGRLAPGARLPSSRTLAADLSIARNTVADAYAELVAEGWLTSQQGSGTRVARRAEPRRAPASGTDRIVHQRPSPIRTAGVTYSLLPGNPDLASFPRAQWLAAARRALTAAPHEAFGYGDPRGRIELRTALADYLARARGVYADPERMLICAGFVHALRLIGGVLSARRVRTVAIESYGVPQYQDLLTEAGLRTHALLLDEDGTRTEELPLQRAGAVLLTPAHQYPIGGALRADRRAAAVDWARARGGLVLEDDYDGEFRYDRQPVGALQGLDPERVVYFGTASKSLAPGLRIGWIVLPGSVVRGAVEAKGHVDWAPSALDQLTLAEFITSGDYDRHVRAMRLRYRRRRDQLVAALAEHAPGISVSGIAAGLHAVVELPPGTEQSVVSAAAAQGLALEGLGSFALRSTGAREPARDGAAAPESEGDAASGGEPVRRGDALVVGYATPSDSAWSSALDALCRVLPRAEPAVRPKAARISPGADRR</sequence>
<dbReference type="Gene3D" id="1.10.10.10">
    <property type="entry name" value="Winged helix-like DNA-binding domain superfamily/Winged helix DNA-binding domain"/>
    <property type="match status" value="1"/>
</dbReference>
<dbReference type="Pfam" id="PF00392">
    <property type="entry name" value="GntR"/>
    <property type="match status" value="1"/>
</dbReference>
<dbReference type="Pfam" id="PF00155">
    <property type="entry name" value="Aminotran_1_2"/>
    <property type="match status" value="1"/>
</dbReference>
<evidence type="ECO:0000259" key="7">
    <source>
        <dbReference type="PROSITE" id="PS50949"/>
    </source>
</evidence>